<name>A0A2P4Z235_9CRYT</name>
<feature type="compositionally biased region" description="Low complexity" evidence="1">
    <location>
        <begin position="84"/>
        <end position="121"/>
    </location>
</feature>
<feature type="compositionally biased region" description="Polar residues" evidence="1">
    <location>
        <begin position="593"/>
        <end position="607"/>
    </location>
</feature>
<dbReference type="PANTHER" id="PTHR46007:SF8">
    <property type="entry name" value="C2H2-TYPE DOMAIN-CONTAINING PROTEIN"/>
    <property type="match status" value="1"/>
</dbReference>
<feature type="region of interest" description="Disordered" evidence="1">
    <location>
        <begin position="61"/>
        <end position="121"/>
    </location>
</feature>
<dbReference type="InterPro" id="IPR051647">
    <property type="entry name" value="Mediator_comp_sub12"/>
</dbReference>
<feature type="region of interest" description="Disordered" evidence="1">
    <location>
        <begin position="542"/>
        <end position="616"/>
    </location>
</feature>
<sequence>MSLGNNGSGGINNGGYEDLRFGNKSGTHNMAFQDLSGKDTGYLEIQQNNNNSAQIIMDDHEIGGGSSQRMDQLGGLTQSNSNTGSLAGSQSSIGSQSYQSQSLNSSSASLPNSNSNLNSNLNMMMMSSNSVQGHNSVQNRNSSCQILRNSIHPSNSHYYSNQNLNSSVSQPGQSQFQHQNNHMQQLPQNVYHLQMQNSAKSQQSSRSHSVPPSSSPSPSSSPTLQASQLNDYPLKGSCSQSSQVQHSPSPSLQYSQSSQFSQPSRNSNLYQPTQPSHMPQQTQFQASQPHKQIQFSQSSQTFQLTQPSQPSQLTQPSQVAQASQLSQSSQLAQASQSSQQSYLASSNPLRNYNIPIEKVVWDYLHFLYRQNTGILGYFAPYIDESFNIGKFHCLVTEFCKRQRVSKDALIINSKNWFKECLDQRESIQNLELTLECEINKYVESKIKRYEGLGFKLESDKISKFYCKLVPYMIKNLWRRLENASYQRVDWSSKQFLGSEVDPKFCNYDMVGRIMKLNGTNSDESNKDNSEALSGNKAIRSQDIDKEILTREKHEGSDYMMDSNSDSGNGRSYQGIMNGKANIKDHHDHRINGIDNSQSHDQNYSQNQNHDDIQINKKRNSDEYDELTKEMVIVSRTQKWLLRNVKLEDFKYLIRVDQLREENALRNSIPSKHKSKSKSRLSNSNTSVRLPRKTQNAILDYINLCNFKT</sequence>
<accession>A0A2P4Z235</accession>
<feature type="compositionally biased region" description="Polar residues" evidence="1">
    <location>
        <begin position="561"/>
        <end position="571"/>
    </location>
</feature>
<feature type="compositionally biased region" description="Polar residues" evidence="1">
    <location>
        <begin position="67"/>
        <end position="83"/>
    </location>
</feature>
<dbReference type="GO" id="GO:0016592">
    <property type="term" value="C:mediator complex"/>
    <property type="evidence" value="ECO:0007669"/>
    <property type="project" value="TreeGrafter"/>
</dbReference>
<evidence type="ECO:0000313" key="2">
    <source>
        <dbReference type="EMBL" id="POM84142.1"/>
    </source>
</evidence>
<feature type="compositionally biased region" description="Low complexity" evidence="1">
    <location>
        <begin position="294"/>
        <end position="326"/>
    </location>
</feature>
<dbReference type="GO" id="GO:0045944">
    <property type="term" value="P:positive regulation of transcription by RNA polymerase II"/>
    <property type="evidence" value="ECO:0007669"/>
    <property type="project" value="TreeGrafter"/>
</dbReference>
<evidence type="ECO:0000256" key="1">
    <source>
        <dbReference type="SAM" id="MobiDB-lite"/>
    </source>
</evidence>
<feature type="region of interest" description="Disordered" evidence="1">
    <location>
        <begin position="517"/>
        <end position="536"/>
    </location>
</feature>
<keyword evidence="3" id="KW-1185">Reference proteome</keyword>
<dbReference type="EMBL" id="JIBK01000039">
    <property type="protein sequence ID" value="POM84142.1"/>
    <property type="molecule type" value="Genomic_DNA"/>
</dbReference>
<reference evidence="2 3" key="1">
    <citation type="submission" date="2014-04" db="EMBL/GenBank/DDBJ databases">
        <title>Comparative Genomics of Cryptosporidium Species.</title>
        <authorList>
            <person name="Silva J.C."/>
            <person name="Su Q."/>
            <person name="Chalmers R."/>
            <person name="Chibucos M.C."/>
            <person name="Elwin K."/>
            <person name="Godinez A."/>
            <person name="Guo F."/>
            <person name="Huynh K."/>
            <person name="Orvis J."/>
            <person name="Ott S."/>
            <person name="Sadzewicz L."/>
            <person name="Sengamalay N."/>
            <person name="Shetty A."/>
            <person name="Sun M."/>
            <person name="Tallon L."/>
            <person name="Xiao L."/>
            <person name="Zhang H."/>
            <person name="Fraser C.M."/>
            <person name="Zhu G."/>
            <person name="Kissinger J."/>
            <person name="Widmer G."/>
        </authorList>
    </citation>
    <scope>NUCLEOTIDE SEQUENCE [LARGE SCALE GENOMIC DNA]</scope>
    <source>
        <strain evidence="2 3">UKMEL1</strain>
    </source>
</reference>
<proteinExistence type="predicted"/>
<feature type="compositionally biased region" description="Basic and acidic residues" evidence="1">
    <location>
        <begin position="542"/>
        <end position="556"/>
    </location>
</feature>
<protein>
    <submittedName>
        <fullName evidence="2">Uncharacterized protein</fullName>
    </submittedName>
</protein>
<dbReference type="OrthoDB" id="344118at2759"/>
<dbReference type="GO" id="GO:0003713">
    <property type="term" value="F:transcription coactivator activity"/>
    <property type="evidence" value="ECO:0007669"/>
    <property type="project" value="TreeGrafter"/>
</dbReference>
<dbReference type="PANTHER" id="PTHR46007">
    <property type="entry name" value="MEDIATOR OF RNA POLYMERASE II TRANSCRIPTION SUBUNIT 12"/>
    <property type="match status" value="1"/>
</dbReference>
<dbReference type="Proteomes" id="UP000236928">
    <property type="component" value="Unassembled WGS sequence"/>
</dbReference>
<evidence type="ECO:0000313" key="3">
    <source>
        <dbReference type="Proteomes" id="UP000236928"/>
    </source>
</evidence>
<dbReference type="VEuPathDB" id="CryptoDB:CmeUKMEL1_10915"/>
<feature type="compositionally biased region" description="Low complexity" evidence="1">
    <location>
        <begin position="196"/>
        <end position="228"/>
    </location>
</feature>
<feature type="region of interest" description="Disordered" evidence="1">
    <location>
        <begin position="666"/>
        <end position="688"/>
    </location>
</feature>
<feature type="region of interest" description="Disordered" evidence="1">
    <location>
        <begin position="195"/>
        <end position="326"/>
    </location>
</feature>
<feature type="compositionally biased region" description="Low complexity" evidence="1">
    <location>
        <begin position="237"/>
        <end position="267"/>
    </location>
</feature>
<comment type="caution">
    <text evidence="2">The sequence shown here is derived from an EMBL/GenBank/DDBJ whole genome shotgun (WGS) entry which is preliminary data.</text>
</comment>
<feature type="region of interest" description="Disordered" evidence="1">
    <location>
        <begin position="151"/>
        <end position="180"/>
    </location>
</feature>
<feature type="compositionally biased region" description="Basic and acidic residues" evidence="1">
    <location>
        <begin position="581"/>
        <end position="591"/>
    </location>
</feature>
<organism evidence="2 3">
    <name type="scientific">Cryptosporidium meleagridis</name>
    <dbReference type="NCBI Taxonomy" id="93969"/>
    <lineage>
        <taxon>Eukaryota</taxon>
        <taxon>Sar</taxon>
        <taxon>Alveolata</taxon>
        <taxon>Apicomplexa</taxon>
        <taxon>Conoidasida</taxon>
        <taxon>Coccidia</taxon>
        <taxon>Eucoccidiorida</taxon>
        <taxon>Eimeriorina</taxon>
        <taxon>Cryptosporidiidae</taxon>
        <taxon>Cryptosporidium</taxon>
    </lineage>
</organism>
<feature type="compositionally biased region" description="Polar residues" evidence="1">
    <location>
        <begin position="268"/>
        <end position="293"/>
    </location>
</feature>
<gene>
    <name evidence="2" type="ORF">CmeUKMEL1_10915</name>
</gene>
<dbReference type="AlphaFoldDB" id="A0A2P4Z235"/>